<dbReference type="eggNOG" id="COG0842">
    <property type="taxonomic scope" value="Bacteria"/>
</dbReference>
<keyword evidence="9" id="KW-1185">Reference proteome</keyword>
<feature type="transmembrane region" description="Helical" evidence="6">
    <location>
        <begin position="351"/>
        <end position="372"/>
    </location>
</feature>
<accession>E3CUZ8</accession>
<dbReference type="PaxDb" id="584708-Apau_0727"/>
<dbReference type="InterPro" id="IPR013525">
    <property type="entry name" value="ABC2_TM"/>
</dbReference>
<dbReference type="AlphaFoldDB" id="E3CUZ8"/>
<evidence type="ECO:0000259" key="7">
    <source>
        <dbReference type="Pfam" id="PF12698"/>
    </source>
</evidence>
<sequence>MGFRFLVLRECRRILRRSPATAAILFLVPLGYLLLFGDVYRAGSLAGIPLVILDEDATAPSRSLIRVFEDSEKFRLVAQATGPEEVDHLLREGEAKVALVIPRDFAKRMKQGLSTPLLLEADSSNLIHANVALKSGREIVQNYSAVVGQRLGESVGRPPLESLNRGFPVRMRLRVLGNPTLSYKNFILSGIGVNGLQLALFITACVALSDERFHRPVWRRASAGTIVAAKLLPTWLLGVFSLGGYVLAAGLLFRLPYQGRWGDLFLLGGAFCFAVTALGLFFSALLPSKLLALQLPILYVMPGFLCCGYSWPLLAMTPGVCLLAGTFPLSYVAVSLRDLTLTGYAPELWGHVRSLLALGGSFSVAACLGVAWRKRLLPPGASR</sequence>
<proteinExistence type="predicted"/>
<name>E3CUZ8_9BACT</name>
<evidence type="ECO:0000313" key="8">
    <source>
        <dbReference type="EMBL" id="EFQ23155.1"/>
    </source>
</evidence>
<evidence type="ECO:0000256" key="6">
    <source>
        <dbReference type="SAM" id="Phobius"/>
    </source>
</evidence>
<dbReference type="PANTHER" id="PTHR30294">
    <property type="entry name" value="MEMBRANE COMPONENT OF ABC TRANSPORTER YHHJ-RELATED"/>
    <property type="match status" value="1"/>
</dbReference>
<dbReference type="GO" id="GO:0005886">
    <property type="term" value="C:plasma membrane"/>
    <property type="evidence" value="ECO:0007669"/>
    <property type="project" value="UniProtKB-SubCell"/>
</dbReference>
<feature type="domain" description="ABC-2 type transporter transmembrane" evidence="7">
    <location>
        <begin position="25"/>
        <end position="362"/>
    </location>
</feature>
<gene>
    <name evidence="8" type="ORF">Apau_0727</name>
</gene>
<dbReference type="Gene3D" id="3.40.1710.10">
    <property type="entry name" value="abc type-2 transporter like domain"/>
    <property type="match status" value="1"/>
</dbReference>
<feature type="transmembrane region" description="Helical" evidence="6">
    <location>
        <begin position="186"/>
        <end position="210"/>
    </location>
</feature>
<evidence type="ECO:0000256" key="2">
    <source>
        <dbReference type="ARBA" id="ARBA00022475"/>
    </source>
</evidence>
<evidence type="ECO:0000256" key="3">
    <source>
        <dbReference type="ARBA" id="ARBA00022692"/>
    </source>
</evidence>
<dbReference type="PANTHER" id="PTHR30294:SF29">
    <property type="entry name" value="MULTIDRUG ABC TRANSPORTER PERMEASE YBHS-RELATED"/>
    <property type="match status" value="1"/>
</dbReference>
<evidence type="ECO:0000256" key="1">
    <source>
        <dbReference type="ARBA" id="ARBA00004651"/>
    </source>
</evidence>
<dbReference type="Pfam" id="PF12698">
    <property type="entry name" value="ABC2_membrane_3"/>
    <property type="match status" value="1"/>
</dbReference>
<dbReference type="EMBL" id="CM001022">
    <property type="protein sequence ID" value="EFQ23155.1"/>
    <property type="molecule type" value="Genomic_DNA"/>
</dbReference>
<dbReference type="HOGENOM" id="CLU_039483_8_4_0"/>
<feature type="transmembrane region" description="Helical" evidence="6">
    <location>
        <begin position="231"/>
        <end position="253"/>
    </location>
</feature>
<keyword evidence="3 6" id="KW-0812">Transmembrane</keyword>
<keyword evidence="2" id="KW-1003">Cell membrane</keyword>
<evidence type="ECO:0000313" key="9">
    <source>
        <dbReference type="Proteomes" id="UP000005096"/>
    </source>
</evidence>
<dbReference type="InterPro" id="IPR051449">
    <property type="entry name" value="ABC-2_transporter_component"/>
</dbReference>
<evidence type="ECO:0000256" key="4">
    <source>
        <dbReference type="ARBA" id="ARBA00022989"/>
    </source>
</evidence>
<dbReference type="Proteomes" id="UP000005096">
    <property type="component" value="Chromosome"/>
</dbReference>
<protein>
    <submittedName>
        <fullName evidence="8">ABC-2 type transporter</fullName>
    </submittedName>
</protein>
<feature type="transmembrane region" description="Helical" evidence="6">
    <location>
        <begin position="298"/>
        <end position="331"/>
    </location>
</feature>
<dbReference type="STRING" id="584708.Apau_0727"/>
<feature type="transmembrane region" description="Helical" evidence="6">
    <location>
        <begin position="265"/>
        <end position="286"/>
    </location>
</feature>
<dbReference type="GO" id="GO:0140359">
    <property type="term" value="F:ABC-type transporter activity"/>
    <property type="evidence" value="ECO:0007669"/>
    <property type="project" value="InterPro"/>
</dbReference>
<keyword evidence="4 6" id="KW-1133">Transmembrane helix</keyword>
<feature type="transmembrane region" description="Helical" evidence="6">
    <location>
        <begin position="20"/>
        <end position="40"/>
    </location>
</feature>
<reference evidence="8 9" key="1">
    <citation type="journal article" date="2010" name="Stand. Genomic Sci.">
        <title>Non-contiguous finished genome sequence of Aminomonas paucivorans type strain (GLU-3).</title>
        <authorList>
            <person name="Pitluck S."/>
            <person name="Yasawong M."/>
            <person name="Held B."/>
            <person name="Lapidus A."/>
            <person name="Nolan M."/>
            <person name="Copeland A."/>
            <person name="Lucas S."/>
            <person name="Del Rio T.G."/>
            <person name="Tice H."/>
            <person name="Cheng J.F."/>
            <person name="Chertkov O."/>
            <person name="Goodwin L."/>
            <person name="Tapia R."/>
            <person name="Han C."/>
            <person name="Liolios K."/>
            <person name="Ivanova N."/>
            <person name="Mavromatis K."/>
            <person name="Ovchinnikova G."/>
            <person name="Pati A."/>
            <person name="Chen A."/>
            <person name="Palaniappan K."/>
            <person name="Land M."/>
            <person name="Hauser L."/>
            <person name="Chang Y.J."/>
            <person name="Jeffries C.D."/>
            <person name="Pukall R."/>
            <person name="Spring S."/>
            <person name="Rohde M."/>
            <person name="Sikorski J."/>
            <person name="Goker M."/>
            <person name="Woyke T."/>
            <person name="Bristow J."/>
            <person name="Eisen J.A."/>
            <person name="Markowitz V."/>
            <person name="Hugenholtz P."/>
            <person name="Kyrpides N.C."/>
            <person name="Klenk H.P."/>
        </authorList>
    </citation>
    <scope>NUCLEOTIDE SEQUENCE [LARGE SCALE GENOMIC DNA]</scope>
    <source>
        <strain evidence="8 9">DSM 12260</strain>
    </source>
</reference>
<comment type="subcellular location">
    <subcellularLocation>
        <location evidence="1">Cell membrane</location>
        <topology evidence="1">Multi-pass membrane protein</topology>
    </subcellularLocation>
</comment>
<dbReference type="RefSeq" id="WP_006300319.1">
    <property type="nucleotide sequence ID" value="NZ_CM001022.1"/>
</dbReference>
<evidence type="ECO:0000256" key="5">
    <source>
        <dbReference type="ARBA" id="ARBA00023136"/>
    </source>
</evidence>
<keyword evidence="5 6" id="KW-0472">Membrane</keyword>
<organism evidence="8 9">
    <name type="scientific">Aminomonas paucivorans DSM 12260</name>
    <dbReference type="NCBI Taxonomy" id="584708"/>
    <lineage>
        <taxon>Bacteria</taxon>
        <taxon>Thermotogati</taxon>
        <taxon>Synergistota</taxon>
        <taxon>Synergistia</taxon>
        <taxon>Synergistales</taxon>
        <taxon>Synergistaceae</taxon>
        <taxon>Aminomonas</taxon>
    </lineage>
</organism>